<evidence type="ECO:0000313" key="1">
    <source>
        <dbReference type="EMBL" id="KIF80391.1"/>
    </source>
</evidence>
<dbReference type="Proteomes" id="UP000031572">
    <property type="component" value="Unassembled WGS sequence"/>
</dbReference>
<name>A0A0C2BQT6_9BURK</name>
<comment type="caution">
    <text evidence="1">The sequence shown here is derived from an EMBL/GenBank/DDBJ whole genome shotgun (WGS) entry which is preliminary data.</text>
</comment>
<protein>
    <submittedName>
        <fullName evidence="1">Uncharacterized protein</fullName>
    </submittedName>
</protein>
<sequence>MDFFPNSQLGEPASVNASAFQKDFIALFQMQPNVTAPAEGVFASKGVFSCNGGAKGNGRGMSKACLLTHAKKLPIQQLKFIIFAKLSGKHGEFMGWIIAESLITGSLLSIGSD</sequence>
<proteinExistence type="predicted"/>
<organism evidence="1 2">
    <name type="scientific">Noviherbaspirillum autotrophicum</name>
    <dbReference type="NCBI Taxonomy" id="709839"/>
    <lineage>
        <taxon>Bacteria</taxon>
        <taxon>Pseudomonadati</taxon>
        <taxon>Pseudomonadota</taxon>
        <taxon>Betaproteobacteria</taxon>
        <taxon>Burkholderiales</taxon>
        <taxon>Oxalobacteraceae</taxon>
        <taxon>Noviherbaspirillum</taxon>
    </lineage>
</organism>
<evidence type="ECO:0000313" key="2">
    <source>
        <dbReference type="Proteomes" id="UP000031572"/>
    </source>
</evidence>
<gene>
    <name evidence="1" type="ORF">TSA66_05465</name>
</gene>
<keyword evidence="2" id="KW-1185">Reference proteome</keyword>
<dbReference type="EMBL" id="JWJG01000028">
    <property type="protein sequence ID" value="KIF80391.1"/>
    <property type="molecule type" value="Genomic_DNA"/>
</dbReference>
<dbReference type="AlphaFoldDB" id="A0A0C2BQT6"/>
<dbReference type="RefSeq" id="WP_040039299.1">
    <property type="nucleotide sequence ID" value="NZ_JWJG01000028.1"/>
</dbReference>
<reference evidence="1 2" key="1">
    <citation type="submission" date="2014-12" db="EMBL/GenBank/DDBJ databases">
        <title>Denitrispirillum autotrophicum gen. nov., sp. nov., Denitrifying, Facultatively Autotrophic Bacteria Isolated from Rice Paddy Soil.</title>
        <authorList>
            <person name="Ishii S."/>
            <person name="Ashida N."/>
            <person name="Ohno H."/>
            <person name="Otsuka S."/>
            <person name="Yokota A."/>
            <person name="Senoo K."/>
        </authorList>
    </citation>
    <scope>NUCLEOTIDE SEQUENCE [LARGE SCALE GENOMIC DNA]</scope>
    <source>
        <strain evidence="1 2">TSA66</strain>
    </source>
</reference>
<accession>A0A0C2BQT6</accession>